<dbReference type="Gene3D" id="3.40.50.720">
    <property type="entry name" value="NAD(P)-binding Rossmann-like Domain"/>
    <property type="match status" value="2"/>
</dbReference>
<evidence type="ECO:0000256" key="1">
    <source>
        <dbReference type="ARBA" id="ARBA00005854"/>
    </source>
</evidence>
<keyword evidence="2 4" id="KW-0560">Oxidoreductase</keyword>
<protein>
    <submittedName>
        <fullName evidence="7">Lactate dehydrogenase</fullName>
    </submittedName>
</protein>
<feature type="domain" description="D-isomer specific 2-hydroxyacid dehydrogenase NAD-binding" evidence="6">
    <location>
        <begin position="108"/>
        <end position="286"/>
    </location>
</feature>
<keyword evidence="3" id="KW-0520">NAD</keyword>
<dbReference type="Proteomes" id="UP000076586">
    <property type="component" value="Unassembled WGS sequence"/>
</dbReference>
<evidence type="ECO:0000313" key="8">
    <source>
        <dbReference type="Proteomes" id="UP000076586"/>
    </source>
</evidence>
<dbReference type="STRING" id="681398.PJIAN_4142"/>
<dbReference type="Pfam" id="PF02826">
    <property type="entry name" value="2-Hacid_dh_C"/>
    <property type="match status" value="1"/>
</dbReference>
<proteinExistence type="inferred from homology"/>
<comment type="similarity">
    <text evidence="1 4">Belongs to the D-isomer specific 2-hydroxyacid dehydrogenase family.</text>
</comment>
<dbReference type="InterPro" id="IPR006139">
    <property type="entry name" value="D-isomer_2_OHA_DH_cat_dom"/>
</dbReference>
<dbReference type="GO" id="GO:0030267">
    <property type="term" value="F:glyoxylate reductase (NADPH) activity"/>
    <property type="evidence" value="ECO:0007669"/>
    <property type="project" value="TreeGrafter"/>
</dbReference>
<dbReference type="PROSITE" id="PS00670">
    <property type="entry name" value="D_2_HYDROXYACID_DH_2"/>
    <property type="match status" value="1"/>
</dbReference>
<name>A0A161M5G2_9BACT</name>
<dbReference type="RefSeq" id="WP_068704980.1">
    <property type="nucleotide sequence ID" value="NZ_BDCR01000004.1"/>
</dbReference>
<sequence length="318" mass="35248">MRRVLLSTRLLPEGFAELQKQFEVVFPENETFTRDELIALLPHFDAFVPTFVYPVDREMLDAAAQRVKIISNYGVGYNNIDIDYAAQLGIVVTNTPDPVIEPTAELALALMLAAARRIPECDRKVRIPDGLKWGVLENLGQSLTGKTLGIVGMGRIGQALARRALACGMHIVYYNRHRLSPDLEATYKATRLDLDDLIAACDVLSLNTPLSDETRHLIGRKQLQLMKRTAIIVNTARGAVIDEAALVEALQQGWIAAAGLDVYEFEPKITPALLAMDNVVLAPHNGTATVDTRNDIARFASQNIIRFFEGREDITRVN</sequence>
<organism evidence="7 8">
    <name type="scientific">Paludibacter jiangxiensis</name>
    <dbReference type="NCBI Taxonomy" id="681398"/>
    <lineage>
        <taxon>Bacteria</taxon>
        <taxon>Pseudomonadati</taxon>
        <taxon>Bacteroidota</taxon>
        <taxon>Bacteroidia</taxon>
        <taxon>Bacteroidales</taxon>
        <taxon>Paludibacteraceae</taxon>
        <taxon>Paludibacter</taxon>
    </lineage>
</organism>
<dbReference type="Pfam" id="PF00389">
    <property type="entry name" value="2-Hacid_dh"/>
    <property type="match status" value="1"/>
</dbReference>
<evidence type="ECO:0000256" key="4">
    <source>
        <dbReference type="RuleBase" id="RU003719"/>
    </source>
</evidence>
<dbReference type="OrthoDB" id="9777288at2"/>
<dbReference type="PROSITE" id="PS00671">
    <property type="entry name" value="D_2_HYDROXYACID_DH_3"/>
    <property type="match status" value="1"/>
</dbReference>
<evidence type="ECO:0000256" key="3">
    <source>
        <dbReference type="ARBA" id="ARBA00023027"/>
    </source>
</evidence>
<dbReference type="SUPFAM" id="SSF52283">
    <property type="entry name" value="Formate/glycerate dehydrogenase catalytic domain-like"/>
    <property type="match status" value="1"/>
</dbReference>
<dbReference type="PROSITE" id="PS00065">
    <property type="entry name" value="D_2_HYDROXYACID_DH_1"/>
    <property type="match status" value="1"/>
</dbReference>
<dbReference type="GO" id="GO:0016618">
    <property type="term" value="F:hydroxypyruvate reductase [NAD(P)H] activity"/>
    <property type="evidence" value="ECO:0007669"/>
    <property type="project" value="TreeGrafter"/>
</dbReference>
<dbReference type="InterPro" id="IPR029752">
    <property type="entry name" value="D-isomer_DH_CS1"/>
</dbReference>
<dbReference type="InterPro" id="IPR006140">
    <property type="entry name" value="D-isomer_DH_NAD-bd"/>
</dbReference>
<reference evidence="8" key="2">
    <citation type="journal article" date="2017" name="Genome Announc.">
        <title>Draft genome sequence of Paludibacter jiangxiensis NM7(T), a propionate-producing fermentative bacterium.</title>
        <authorList>
            <person name="Qiu Y.-L."/>
            <person name="Tourlousse D.M."/>
            <person name="Matsuura N."/>
            <person name="Ohashi A."/>
            <person name="Sekiguchi Y."/>
        </authorList>
    </citation>
    <scope>NUCLEOTIDE SEQUENCE [LARGE SCALE GENOMIC DNA]</scope>
    <source>
        <strain evidence="8">NM7</strain>
    </source>
</reference>
<dbReference type="AlphaFoldDB" id="A0A161M5G2"/>
<dbReference type="FunFam" id="3.40.50.720:FF:000203">
    <property type="entry name" value="D-3-phosphoglycerate dehydrogenase (SerA)"/>
    <property type="match status" value="1"/>
</dbReference>
<evidence type="ECO:0000256" key="2">
    <source>
        <dbReference type="ARBA" id="ARBA00023002"/>
    </source>
</evidence>
<dbReference type="PANTHER" id="PTHR10996:SF283">
    <property type="entry name" value="GLYOXYLATE_HYDROXYPYRUVATE REDUCTASE B"/>
    <property type="match status" value="1"/>
</dbReference>
<accession>A0A161M5G2</accession>
<dbReference type="InterPro" id="IPR036291">
    <property type="entry name" value="NAD(P)-bd_dom_sf"/>
</dbReference>
<evidence type="ECO:0000259" key="5">
    <source>
        <dbReference type="Pfam" id="PF00389"/>
    </source>
</evidence>
<reference evidence="8" key="1">
    <citation type="submission" date="2016-04" db="EMBL/GenBank/DDBJ databases">
        <title>Draft genome sequence of Paludibacter jiangxiensis strain NM7.</title>
        <authorList>
            <person name="Qiu Y."/>
            <person name="Matsuura N."/>
            <person name="Ohashi A."/>
            <person name="Tourlousse M.D."/>
            <person name="Sekiguchi Y."/>
        </authorList>
    </citation>
    <scope>NUCLEOTIDE SEQUENCE [LARGE SCALE GENOMIC DNA]</scope>
    <source>
        <strain evidence="8">NM7</strain>
    </source>
</reference>
<dbReference type="PANTHER" id="PTHR10996">
    <property type="entry name" value="2-HYDROXYACID DEHYDROGENASE-RELATED"/>
    <property type="match status" value="1"/>
</dbReference>
<keyword evidence="8" id="KW-1185">Reference proteome</keyword>
<dbReference type="SUPFAM" id="SSF51735">
    <property type="entry name" value="NAD(P)-binding Rossmann-fold domains"/>
    <property type="match status" value="1"/>
</dbReference>
<dbReference type="GO" id="GO:0005829">
    <property type="term" value="C:cytosol"/>
    <property type="evidence" value="ECO:0007669"/>
    <property type="project" value="TreeGrafter"/>
</dbReference>
<evidence type="ECO:0000259" key="6">
    <source>
        <dbReference type="Pfam" id="PF02826"/>
    </source>
</evidence>
<dbReference type="InterPro" id="IPR029753">
    <property type="entry name" value="D-isomer_DH_CS"/>
</dbReference>
<dbReference type="EMBL" id="BDCR01000004">
    <property type="protein sequence ID" value="GAT63603.1"/>
    <property type="molecule type" value="Genomic_DNA"/>
</dbReference>
<feature type="domain" description="D-isomer specific 2-hydroxyacid dehydrogenase catalytic" evidence="5">
    <location>
        <begin position="4"/>
        <end position="318"/>
    </location>
</feature>
<gene>
    <name evidence="7" type="ORF">PJIAN_4142</name>
</gene>
<evidence type="ECO:0000313" key="7">
    <source>
        <dbReference type="EMBL" id="GAT63603.1"/>
    </source>
</evidence>
<dbReference type="GO" id="GO:0051287">
    <property type="term" value="F:NAD binding"/>
    <property type="evidence" value="ECO:0007669"/>
    <property type="project" value="InterPro"/>
</dbReference>
<comment type="caution">
    <text evidence="7">The sequence shown here is derived from an EMBL/GenBank/DDBJ whole genome shotgun (WGS) entry which is preliminary data.</text>
</comment>
<dbReference type="InterPro" id="IPR050223">
    <property type="entry name" value="D-isomer_2-hydroxyacid_DH"/>
</dbReference>